<gene>
    <name evidence="2" type="ORF">GCM10009786_06200</name>
</gene>
<evidence type="ECO:0000259" key="1">
    <source>
        <dbReference type="Pfam" id="PF14257"/>
    </source>
</evidence>
<keyword evidence="3" id="KW-1185">Reference proteome</keyword>
<evidence type="ECO:0000313" key="3">
    <source>
        <dbReference type="Proteomes" id="UP001501084"/>
    </source>
</evidence>
<sequence>MIRTGELLIEVSDPSGAMDRVRAIVTDLDGTIELEHVHRSGDGANAEASMTVRVPSQRLDDAFSELAGVGSVVSQSRSAVDVTAERVDLQARVEALERSVQRRSEANSTAAHAAHR</sequence>
<protein>
    <recommendedName>
        <fullName evidence="1">DUF4349 domain-containing protein</fullName>
    </recommendedName>
</protein>
<accession>A0ABN3B3F6</accession>
<name>A0ABN3B3F6_9MICO</name>
<evidence type="ECO:0000313" key="2">
    <source>
        <dbReference type="EMBL" id="GAA2186249.1"/>
    </source>
</evidence>
<reference evidence="2 3" key="1">
    <citation type="journal article" date="2019" name="Int. J. Syst. Evol. Microbiol.">
        <title>The Global Catalogue of Microorganisms (GCM) 10K type strain sequencing project: providing services to taxonomists for standard genome sequencing and annotation.</title>
        <authorList>
            <consortium name="The Broad Institute Genomics Platform"/>
            <consortium name="The Broad Institute Genome Sequencing Center for Infectious Disease"/>
            <person name="Wu L."/>
            <person name="Ma J."/>
        </authorList>
    </citation>
    <scope>NUCLEOTIDE SEQUENCE [LARGE SCALE GENOMIC DNA]</scope>
    <source>
        <strain evidence="2 3">JCM 14919</strain>
    </source>
</reference>
<organism evidence="2 3">
    <name type="scientific">Leucobacter alluvii</name>
    <dbReference type="NCBI Taxonomy" id="340321"/>
    <lineage>
        <taxon>Bacteria</taxon>
        <taxon>Bacillati</taxon>
        <taxon>Actinomycetota</taxon>
        <taxon>Actinomycetes</taxon>
        <taxon>Micrococcales</taxon>
        <taxon>Microbacteriaceae</taxon>
        <taxon>Leucobacter</taxon>
    </lineage>
</organism>
<feature type="domain" description="DUF4349" evidence="1">
    <location>
        <begin position="1"/>
        <end position="103"/>
    </location>
</feature>
<dbReference type="RefSeq" id="WP_346057342.1">
    <property type="nucleotide sequence ID" value="NZ_BAAAOP010000003.1"/>
</dbReference>
<dbReference type="Pfam" id="PF14257">
    <property type="entry name" value="DUF4349"/>
    <property type="match status" value="1"/>
</dbReference>
<comment type="caution">
    <text evidence="2">The sequence shown here is derived from an EMBL/GenBank/DDBJ whole genome shotgun (WGS) entry which is preliminary data.</text>
</comment>
<proteinExistence type="predicted"/>
<dbReference type="Proteomes" id="UP001501084">
    <property type="component" value="Unassembled WGS sequence"/>
</dbReference>
<dbReference type="InterPro" id="IPR025645">
    <property type="entry name" value="DUF4349"/>
</dbReference>
<dbReference type="EMBL" id="BAAAOP010000003">
    <property type="protein sequence ID" value="GAA2186249.1"/>
    <property type="molecule type" value="Genomic_DNA"/>
</dbReference>